<comment type="subcellular location">
    <subcellularLocation>
        <location evidence="1">Membrane</location>
        <topology evidence="1">Multi-pass membrane protein</topology>
    </subcellularLocation>
</comment>
<dbReference type="InterPro" id="IPR035952">
    <property type="entry name" value="Rhomboid-like_sf"/>
</dbReference>
<dbReference type="GO" id="GO:0006508">
    <property type="term" value="P:proteolysis"/>
    <property type="evidence" value="ECO:0007669"/>
    <property type="project" value="UniProtKB-KW"/>
</dbReference>
<dbReference type="GO" id="GO:0004252">
    <property type="term" value="F:serine-type endopeptidase activity"/>
    <property type="evidence" value="ECO:0007669"/>
    <property type="project" value="InterPro"/>
</dbReference>
<accession>A0A9J6ZF26</accession>
<dbReference type="AlphaFoldDB" id="A0A9J6ZF26"/>
<protein>
    <submittedName>
        <fullName evidence="9">Rhomboid family intramembrane serine protease</fullName>
    </submittedName>
</protein>
<dbReference type="KEGG" id="plig:NAG76_21645"/>
<sequence length="216" mass="24516">MIFLRYESFRGYLKSFPITSSIVAICTLYFIFLFFMGNPNEGNFAYQYGAILTHPVENPFSLDQPWRYVTSIFMHANFMHLLQNMMMLIIMAPPLERIMKSGRYLIFYLLCGIGGNFISACVNNLEGNIGIEGIHVAVGASGAIYGVLGAYLFLVVFRKKWLDPSSIKTIYWIVGSGIIFSLIYSRVDLWGHVGGLITGFVLYRLFDRIAARKRKG</sequence>
<evidence type="ECO:0000259" key="8">
    <source>
        <dbReference type="Pfam" id="PF01694"/>
    </source>
</evidence>
<dbReference type="Gene3D" id="1.20.1540.10">
    <property type="entry name" value="Rhomboid-like"/>
    <property type="match status" value="1"/>
</dbReference>
<proteinExistence type="inferred from homology"/>
<dbReference type="Proteomes" id="UP001056756">
    <property type="component" value="Chromosome"/>
</dbReference>
<evidence type="ECO:0000313" key="10">
    <source>
        <dbReference type="Proteomes" id="UP001056756"/>
    </source>
</evidence>
<evidence type="ECO:0000256" key="4">
    <source>
        <dbReference type="ARBA" id="ARBA00022801"/>
    </source>
</evidence>
<dbReference type="GO" id="GO:0016020">
    <property type="term" value="C:membrane"/>
    <property type="evidence" value="ECO:0007669"/>
    <property type="project" value="UniProtKB-SubCell"/>
</dbReference>
<evidence type="ECO:0000256" key="5">
    <source>
        <dbReference type="ARBA" id="ARBA00022989"/>
    </source>
</evidence>
<dbReference type="EMBL" id="CP097899">
    <property type="protein sequence ID" value="URN94393.1"/>
    <property type="molecule type" value="Genomic_DNA"/>
</dbReference>
<dbReference type="Pfam" id="PF01694">
    <property type="entry name" value="Rhomboid"/>
    <property type="match status" value="1"/>
</dbReference>
<keyword evidence="6 7" id="KW-0472">Membrane</keyword>
<evidence type="ECO:0000256" key="6">
    <source>
        <dbReference type="ARBA" id="ARBA00023136"/>
    </source>
</evidence>
<keyword evidence="9" id="KW-0645">Protease</keyword>
<comment type="similarity">
    <text evidence="2">Belongs to the peptidase S54 family.</text>
</comment>
<keyword evidence="5 7" id="KW-1133">Transmembrane helix</keyword>
<feature type="transmembrane region" description="Helical" evidence="7">
    <location>
        <begin position="190"/>
        <end position="206"/>
    </location>
</feature>
<keyword evidence="4" id="KW-0378">Hydrolase</keyword>
<reference evidence="9" key="1">
    <citation type="submission" date="2022-05" db="EMBL/GenBank/DDBJ databases">
        <title>Novel bacterial taxa in a minimal lignocellulolytic consortium and its capacity to transform plastics disclosed by genome-resolved metagenomics.</title>
        <authorList>
            <person name="Rodriguez C.A.D."/>
            <person name="Diaz-Garcia L."/>
            <person name="Herrera K."/>
            <person name="Tarazona N.A."/>
            <person name="Sproer C."/>
            <person name="Overmann J."/>
            <person name="Jimenez D.J."/>
        </authorList>
    </citation>
    <scope>NUCLEOTIDE SEQUENCE</scope>
    <source>
        <strain evidence="9">MAG5</strain>
    </source>
</reference>
<evidence type="ECO:0000256" key="1">
    <source>
        <dbReference type="ARBA" id="ARBA00004141"/>
    </source>
</evidence>
<name>A0A9J6ZF26_9BACL</name>
<feature type="transmembrane region" description="Helical" evidence="7">
    <location>
        <begin position="104"/>
        <end position="125"/>
    </location>
</feature>
<dbReference type="InterPro" id="IPR050925">
    <property type="entry name" value="Rhomboid_protease_S54"/>
</dbReference>
<dbReference type="SUPFAM" id="SSF144091">
    <property type="entry name" value="Rhomboid-like"/>
    <property type="match status" value="1"/>
</dbReference>
<feature type="transmembrane region" description="Helical" evidence="7">
    <location>
        <begin position="12"/>
        <end position="36"/>
    </location>
</feature>
<organism evidence="9 10">
    <name type="scientific">Candidatus Pristimantibacillus lignocellulolyticus</name>
    <dbReference type="NCBI Taxonomy" id="2994561"/>
    <lineage>
        <taxon>Bacteria</taxon>
        <taxon>Bacillati</taxon>
        <taxon>Bacillota</taxon>
        <taxon>Bacilli</taxon>
        <taxon>Bacillales</taxon>
        <taxon>Paenibacillaceae</taxon>
        <taxon>Candidatus Pristimantibacillus</taxon>
    </lineage>
</organism>
<feature type="transmembrane region" description="Helical" evidence="7">
    <location>
        <begin position="72"/>
        <end position="92"/>
    </location>
</feature>
<dbReference type="PANTHER" id="PTHR43731:SF14">
    <property type="entry name" value="PRESENILIN-ASSOCIATED RHOMBOID-LIKE PROTEIN, MITOCHONDRIAL"/>
    <property type="match status" value="1"/>
</dbReference>
<evidence type="ECO:0000256" key="2">
    <source>
        <dbReference type="ARBA" id="ARBA00009045"/>
    </source>
</evidence>
<evidence type="ECO:0000256" key="3">
    <source>
        <dbReference type="ARBA" id="ARBA00022692"/>
    </source>
</evidence>
<feature type="domain" description="Peptidase S54 rhomboid" evidence="8">
    <location>
        <begin position="64"/>
        <end position="203"/>
    </location>
</feature>
<dbReference type="PANTHER" id="PTHR43731">
    <property type="entry name" value="RHOMBOID PROTEASE"/>
    <property type="match status" value="1"/>
</dbReference>
<evidence type="ECO:0000256" key="7">
    <source>
        <dbReference type="SAM" id="Phobius"/>
    </source>
</evidence>
<dbReference type="InterPro" id="IPR022764">
    <property type="entry name" value="Peptidase_S54_rhomboid_dom"/>
</dbReference>
<keyword evidence="3 7" id="KW-0812">Transmembrane</keyword>
<feature type="transmembrane region" description="Helical" evidence="7">
    <location>
        <begin position="137"/>
        <end position="157"/>
    </location>
</feature>
<feature type="transmembrane region" description="Helical" evidence="7">
    <location>
        <begin position="169"/>
        <end position="184"/>
    </location>
</feature>
<gene>
    <name evidence="9" type="ORF">NAG76_21645</name>
</gene>
<evidence type="ECO:0000313" key="9">
    <source>
        <dbReference type="EMBL" id="URN94393.1"/>
    </source>
</evidence>